<evidence type="ECO:0000256" key="1">
    <source>
        <dbReference type="SAM" id="Phobius"/>
    </source>
</evidence>
<evidence type="ECO:0000313" key="2">
    <source>
        <dbReference type="EMBL" id="GGF29911.1"/>
    </source>
</evidence>
<dbReference type="Proteomes" id="UP000632454">
    <property type="component" value="Unassembled WGS sequence"/>
</dbReference>
<dbReference type="InterPro" id="IPR021213">
    <property type="entry name" value="DUF2567"/>
</dbReference>
<protein>
    <recommendedName>
        <fullName evidence="4">DUF2567 domain-containing protein</fullName>
    </recommendedName>
</protein>
<gene>
    <name evidence="2" type="ORF">GCM10007298_27330</name>
</gene>
<evidence type="ECO:0008006" key="4">
    <source>
        <dbReference type="Google" id="ProtNLM"/>
    </source>
</evidence>
<feature type="transmembrane region" description="Helical" evidence="1">
    <location>
        <begin position="38"/>
        <end position="59"/>
    </location>
</feature>
<keyword evidence="1" id="KW-0472">Membrane</keyword>
<dbReference type="RefSeq" id="WP_188490184.1">
    <property type="nucleotide sequence ID" value="NZ_BMCS01000001.1"/>
</dbReference>
<keyword evidence="1" id="KW-0812">Transmembrane</keyword>
<evidence type="ECO:0000313" key="3">
    <source>
        <dbReference type="Proteomes" id="UP000632454"/>
    </source>
</evidence>
<sequence>MTAGGPDFLAPGPGPEGTPADVAPIVDRIDIRSLLRSAVLAVLGVAVVGLIGGILWGLVVPGVTGVVVAPGRAGALGADTGHRFDAVAIFACISFVAGALGGVGVWWIRSLRGSVGAVSVAIGAVVGAALAAWIGGLIAGARHPGVGDTAVGQFFSSAPSLRLDGSTVDSVGGFDFSWAIVVIAPIGALLAYLVLLLVVRRADLGVAPSGRGTQGGELVGDA</sequence>
<dbReference type="Pfam" id="PF10821">
    <property type="entry name" value="DUF2567"/>
    <property type="match status" value="1"/>
</dbReference>
<feature type="transmembrane region" description="Helical" evidence="1">
    <location>
        <begin position="115"/>
        <end position="139"/>
    </location>
</feature>
<accession>A0ABQ1UY08</accession>
<keyword evidence="3" id="KW-1185">Reference proteome</keyword>
<proteinExistence type="predicted"/>
<feature type="transmembrane region" description="Helical" evidence="1">
    <location>
        <begin position="86"/>
        <end position="108"/>
    </location>
</feature>
<reference evidence="3" key="1">
    <citation type="journal article" date="2019" name="Int. J. Syst. Evol. Microbiol.">
        <title>The Global Catalogue of Microorganisms (GCM) 10K type strain sequencing project: providing services to taxonomists for standard genome sequencing and annotation.</title>
        <authorList>
            <consortium name="The Broad Institute Genomics Platform"/>
            <consortium name="The Broad Institute Genome Sequencing Center for Infectious Disease"/>
            <person name="Wu L."/>
            <person name="Ma J."/>
        </authorList>
    </citation>
    <scope>NUCLEOTIDE SEQUENCE [LARGE SCALE GENOMIC DNA]</scope>
    <source>
        <strain evidence="3">CCM 7855</strain>
    </source>
</reference>
<dbReference type="EMBL" id="BMCS01000001">
    <property type="protein sequence ID" value="GGF29911.1"/>
    <property type="molecule type" value="Genomic_DNA"/>
</dbReference>
<organism evidence="2 3">
    <name type="scientific">Williamsia phyllosphaerae</name>
    <dbReference type="NCBI Taxonomy" id="885042"/>
    <lineage>
        <taxon>Bacteria</taxon>
        <taxon>Bacillati</taxon>
        <taxon>Actinomycetota</taxon>
        <taxon>Actinomycetes</taxon>
        <taxon>Mycobacteriales</taxon>
        <taxon>Nocardiaceae</taxon>
        <taxon>Williamsia</taxon>
    </lineage>
</organism>
<feature type="transmembrane region" description="Helical" evidence="1">
    <location>
        <begin position="176"/>
        <end position="199"/>
    </location>
</feature>
<keyword evidence="1" id="KW-1133">Transmembrane helix</keyword>
<name>A0ABQ1UY08_9NOCA</name>
<comment type="caution">
    <text evidence="2">The sequence shown here is derived from an EMBL/GenBank/DDBJ whole genome shotgun (WGS) entry which is preliminary data.</text>
</comment>